<protein>
    <submittedName>
        <fullName evidence="2">Uncharacterized protein</fullName>
    </submittedName>
</protein>
<evidence type="ECO:0000313" key="2">
    <source>
        <dbReference type="EMBL" id="GFF28025.1"/>
    </source>
</evidence>
<organism evidence="2 3">
    <name type="scientific">Aspergillus udagawae</name>
    <dbReference type="NCBI Taxonomy" id="91492"/>
    <lineage>
        <taxon>Eukaryota</taxon>
        <taxon>Fungi</taxon>
        <taxon>Dikarya</taxon>
        <taxon>Ascomycota</taxon>
        <taxon>Pezizomycotina</taxon>
        <taxon>Eurotiomycetes</taxon>
        <taxon>Eurotiomycetidae</taxon>
        <taxon>Eurotiales</taxon>
        <taxon>Aspergillaceae</taxon>
        <taxon>Aspergillus</taxon>
        <taxon>Aspergillus subgen. Fumigati</taxon>
    </lineage>
</organism>
<proteinExistence type="predicted"/>
<reference evidence="2 3" key="1">
    <citation type="submission" date="2020-01" db="EMBL/GenBank/DDBJ databases">
        <title>Draft genome sequence of Aspergillus udagawae IFM 46972.</title>
        <authorList>
            <person name="Takahashi H."/>
            <person name="Yaguchi T."/>
        </authorList>
    </citation>
    <scope>NUCLEOTIDE SEQUENCE [LARGE SCALE GENOMIC DNA]</scope>
    <source>
        <strain evidence="2 3">IFM 46972</strain>
    </source>
</reference>
<dbReference type="Proteomes" id="UP000465221">
    <property type="component" value="Unassembled WGS sequence"/>
</dbReference>
<evidence type="ECO:0000256" key="1">
    <source>
        <dbReference type="SAM" id="MobiDB-lite"/>
    </source>
</evidence>
<comment type="caution">
    <text evidence="2">The sequence shown here is derived from an EMBL/GenBank/DDBJ whole genome shotgun (WGS) entry which is preliminary data.</text>
</comment>
<dbReference type="EMBL" id="BLKC01000011">
    <property type="protein sequence ID" value="GFF28025.1"/>
    <property type="molecule type" value="Genomic_DNA"/>
</dbReference>
<sequence length="107" mass="11937">MVLNNCALVSITGITPLSPPAAFASEKRRHFAEKPCRTATRRWPATVVNNYTFNSDGHAITISAHPTSAGAGTPPVKKQKRRKRPNKAKKKEEGEKKEEEKAEWFHV</sequence>
<dbReference type="AlphaFoldDB" id="A0A8H3N6R6"/>
<feature type="compositionally biased region" description="Basic residues" evidence="1">
    <location>
        <begin position="77"/>
        <end position="89"/>
    </location>
</feature>
<evidence type="ECO:0000313" key="3">
    <source>
        <dbReference type="Proteomes" id="UP000465221"/>
    </source>
</evidence>
<feature type="region of interest" description="Disordered" evidence="1">
    <location>
        <begin position="62"/>
        <end position="107"/>
    </location>
</feature>
<feature type="compositionally biased region" description="Basic and acidic residues" evidence="1">
    <location>
        <begin position="90"/>
        <end position="107"/>
    </location>
</feature>
<gene>
    <name evidence="2" type="ORF">IFM46972_02232</name>
</gene>
<name>A0A8H3N6R6_9EURO</name>
<accession>A0A8H3N6R6</accession>